<dbReference type="Pfam" id="PF00497">
    <property type="entry name" value="SBP_bac_3"/>
    <property type="match status" value="1"/>
</dbReference>
<feature type="signal peptide" evidence="6">
    <location>
        <begin position="1"/>
        <end position="28"/>
    </location>
</feature>
<dbReference type="PATRIC" id="fig|61647.15.peg.2643"/>
<reference evidence="8 9" key="1">
    <citation type="submission" date="2015-05" db="EMBL/GenBank/DDBJ databases">
        <title>Genome sequences of Pluralibacter gergoviae.</title>
        <authorList>
            <person name="Greninger A.L."/>
            <person name="Miller S."/>
        </authorList>
    </citation>
    <scope>NUCLEOTIDE SEQUENCE [LARGE SCALE GENOMIC DNA]</scope>
    <source>
        <strain evidence="8 9">JS81F13</strain>
    </source>
</reference>
<comment type="similarity">
    <text evidence="2">Belongs to the bacterial solute-binding protein 3 family.</text>
</comment>
<dbReference type="PANTHER" id="PTHR35936:SF13">
    <property type="entry name" value="HISTIDINE-BINDING PERIPLASMIC PROTEIN"/>
    <property type="match status" value="1"/>
</dbReference>
<evidence type="ECO:0000256" key="5">
    <source>
        <dbReference type="ARBA" id="ARBA00022764"/>
    </source>
</evidence>
<evidence type="ECO:0000313" key="8">
    <source>
        <dbReference type="EMBL" id="KMK11685.1"/>
    </source>
</evidence>
<dbReference type="InterPro" id="IPR005768">
    <property type="entry name" value="Lys_Arg_Orn-bd"/>
</dbReference>
<evidence type="ECO:0000259" key="7">
    <source>
        <dbReference type="SMART" id="SM00062"/>
    </source>
</evidence>
<evidence type="ECO:0000256" key="6">
    <source>
        <dbReference type="SAM" id="SignalP"/>
    </source>
</evidence>
<evidence type="ECO:0000256" key="3">
    <source>
        <dbReference type="ARBA" id="ARBA00022448"/>
    </source>
</evidence>
<comment type="caution">
    <text evidence="8">The sequence shown here is derived from an EMBL/GenBank/DDBJ whole genome shotgun (WGS) entry which is preliminary data.</text>
</comment>
<comment type="subcellular location">
    <subcellularLocation>
        <location evidence="1">Periplasm</location>
    </subcellularLocation>
</comment>
<keyword evidence="9" id="KW-1185">Reference proteome</keyword>
<evidence type="ECO:0000313" key="9">
    <source>
        <dbReference type="Proteomes" id="UP000036196"/>
    </source>
</evidence>
<dbReference type="AlphaFoldDB" id="A0A0J5M671"/>
<evidence type="ECO:0000256" key="2">
    <source>
        <dbReference type="ARBA" id="ARBA00010333"/>
    </source>
</evidence>
<dbReference type="PANTHER" id="PTHR35936">
    <property type="entry name" value="MEMBRANE-BOUND LYTIC MUREIN TRANSGLYCOSYLASE F"/>
    <property type="match status" value="1"/>
</dbReference>
<evidence type="ECO:0000256" key="1">
    <source>
        <dbReference type="ARBA" id="ARBA00004418"/>
    </source>
</evidence>
<dbReference type="eggNOG" id="COG0834">
    <property type="taxonomic scope" value="Bacteria"/>
</dbReference>
<evidence type="ECO:0000256" key="4">
    <source>
        <dbReference type="ARBA" id="ARBA00022729"/>
    </source>
</evidence>
<dbReference type="SMART" id="SM00062">
    <property type="entry name" value="PBPb"/>
    <property type="match status" value="1"/>
</dbReference>
<dbReference type="Gene3D" id="3.40.190.10">
    <property type="entry name" value="Periplasmic binding protein-like II"/>
    <property type="match status" value="2"/>
</dbReference>
<dbReference type="Proteomes" id="UP000036196">
    <property type="component" value="Unassembled WGS sequence"/>
</dbReference>
<dbReference type="NCBIfam" id="TIGR01096">
    <property type="entry name" value="3A0103s03R"/>
    <property type="match status" value="1"/>
</dbReference>
<gene>
    <name evidence="8" type="ORF">ABW06_20405</name>
</gene>
<dbReference type="InterPro" id="IPR001638">
    <property type="entry name" value="Solute-binding_3/MltF_N"/>
</dbReference>
<keyword evidence="3" id="KW-0813">Transport</keyword>
<sequence>MTVKIHRPRCGKILTALLLAGCAFGAQASIKQIRFAVDPTYPPFESKTPEGKLVGFDIDLGNALCTQLQAKCVWVESQFDAMIPALKARKFDAILSDMGITEERMKQIDFTMPLYDTHVQLIARKGANLLPEAGSLKGKSVGVQQGTVQERYAKAKWEPYGVTVVAYGDQAQVESDLVAGRLDAVFTDAAQAAIGFLKQPQGQAFELAGPIVQDPIIGPGTAIGLRKGDTELKTALDNAFTAIKKDGTFDKIQKKYFATDISIQPQPGAGS</sequence>
<dbReference type="EMBL" id="LDZF01000026">
    <property type="protein sequence ID" value="KMK11685.1"/>
    <property type="molecule type" value="Genomic_DNA"/>
</dbReference>
<dbReference type="RefSeq" id="WP_048280341.1">
    <property type="nucleotide sequence ID" value="NZ_DAMADZ010000052.1"/>
</dbReference>
<accession>A0A0J5M671</accession>
<name>A0A0J5M671_PLUGE</name>
<dbReference type="STRING" id="61647.LG71_19440"/>
<proteinExistence type="inferred from homology"/>
<keyword evidence="4 6" id="KW-0732">Signal</keyword>
<keyword evidence="5" id="KW-0574">Periplasm</keyword>
<organism evidence="8 9">
    <name type="scientific">Pluralibacter gergoviae</name>
    <name type="common">Enterobacter gergoviae</name>
    <dbReference type="NCBI Taxonomy" id="61647"/>
    <lineage>
        <taxon>Bacteria</taxon>
        <taxon>Pseudomonadati</taxon>
        <taxon>Pseudomonadota</taxon>
        <taxon>Gammaproteobacteria</taxon>
        <taxon>Enterobacterales</taxon>
        <taxon>Enterobacteriaceae</taxon>
        <taxon>Pluralibacter</taxon>
    </lineage>
</organism>
<protein>
    <submittedName>
        <fullName evidence="8">ABC transporter substrate-binding protein</fullName>
    </submittedName>
</protein>
<dbReference type="CDD" id="cd13703">
    <property type="entry name" value="PBP2_HisJ_LAO"/>
    <property type="match status" value="1"/>
</dbReference>
<dbReference type="SUPFAM" id="SSF53850">
    <property type="entry name" value="Periplasmic binding protein-like II"/>
    <property type="match status" value="1"/>
</dbReference>
<feature type="chain" id="PRO_5009776437" evidence="6">
    <location>
        <begin position="29"/>
        <end position="271"/>
    </location>
</feature>
<dbReference type="GO" id="GO:0030288">
    <property type="term" value="C:outer membrane-bounded periplasmic space"/>
    <property type="evidence" value="ECO:0007669"/>
    <property type="project" value="InterPro"/>
</dbReference>
<feature type="domain" description="Solute-binding protein family 3/N-terminal" evidence="7">
    <location>
        <begin position="32"/>
        <end position="260"/>
    </location>
</feature>